<gene>
    <name evidence="2" type="ORF">Nans01_47700</name>
</gene>
<dbReference type="EMBL" id="BSQG01000014">
    <property type="protein sequence ID" value="GLU50419.1"/>
    <property type="molecule type" value="Genomic_DNA"/>
</dbReference>
<comment type="caution">
    <text evidence="2">The sequence shown here is derived from an EMBL/GenBank/DDBJ whole genome shotgun (WGS) entry which is preliminary data.</text>
</comment>
<reference evidence="2" key="1">
    <citation type="submission" date="2023-02" db="EMBL/GenBank/DDBJ databases">
        <title>Nocardiopsis ansamitocini NBRC 112285.</title>
        <authorList>
            <person name="Ichikawa N."/>
            <person name="Sato H."/>
            <person name="Tonouchi N."/>
        </authorList>
    </citation>
    <scope>NUCLEOTIDE SEQUENCE</scope>
    <source>
        <strain evidence="2">NBRC 112285</strain>
    </source>
</reference>
<evidence type="ECO:0000256" key="1">
    <source>
        <dbReference type="SAM" id="MobiDB-lite"/>
    </source>
</evidence>
<name>A0A9W6UKW4_9ACTN</name>
<keyword evidence="3" id="KW-1185">Reference proteome</keyword>
<evidence type="ECO:0000313" key="3">
    <source>
        <dbReference type="Proteomes" id="UP001165092"/>
    </source>
</evidence>
<dbReference type="AlphaFoldDB" id="A0A9W6UKW4"/>
<dbReference type="Proteomes" id="UP001165092">
    <property type="component" value="Unassembled WGS sequence"/>
</dbReference>
<feature type="region of interest" description="Disordered" evidence="1">
    <location>
        <begin position="1"/>
        <end position="43"/>
    </location>
</feature>
<proteinExistence type="predicted"/>
<sequence>MSPRRNAPRRRKGGSPKPDDGTSFMERITGGERRESGPDGEWVTRRISGSSAAKAYRCPGCYQEIPPGVPHVVAWSSAGDGDDRRHWHSSCWDKRAHRSVRHPRY</sequence>
<evidence type="ECO:0008006" key="4">
    <source>
        <dbReference type="Google" id="ProtNLM"/>
    </source>
</evidence>
<accession>A0A9W6UKW4</accession>
<evidence type="ECO:0000313" key="2">
    <source>
        <dbReference type="EMBL" id="GLU50419.1"/>
    </source>
</evidence>
<feature type="compositionally biased region" description="Basic residues" evidence="1">
    <location>
        <begin position="1"/>
        <end position="14"/>
    </location>
</feature>
<organism evidence="2 3">
    <name type="scientific">Nocardiopsis ansamitocini</name>
    <dbReference type="NCBI Taxonomy" id="1670832"/>
    <lineage>
        <taxon>Bacteria</taxon>
        <taxon>Bacillati</taxon>
        <taxon>Actinomycetota</taxon>
        <taxon>Actinomycetes</taxon>
        <taxon>Streptosporangiales</taxon>
        <taxon>Nocardiopsidaceae</taxon>
        <taxon>Nocardiopsis</taxon>
    </lineage>
</organism>
<protein>
    <recommendedName>
        <fullName evidence="4">ATP/GTP-binding protein</fullName>
    </recommendedName>
</protein>